<keyword evidence="7 9" id="KW-0472">Membrane</keyword>
<evidence type="ECO:0000256" key="4">
    <source>
        <dbReference type="ARBA" id="ARBA00022519"/>
    </source>
</evidence>
<keyword evidence="3" id="KW-1003">Cell membrane</keyword>
<evidence type="ECO:0000256" key="1">
    <source>
        <dbReference type="ARBA" id="ARBA00004429"/>
    </source>
</evidence>
<comment type="subcellular location">
    <subcellularLocation>
        <location evidence="1">Cell inner membrane</location>
        <topology evidence="1">Multi-pass membrane protein</topology>
    </subcellularLocation>
</comment>
<dbReference type="PANTHER" id="PTHR35011:SF2">
    <property type="entry name" value="2,3-DIKETO-L-GULONATE TRAP TRANSPORTER SMALL PERMEASE PROTEIN YIAM"/>
    <property type="match status" value="1"/>
</dbReference>
<feature type="domain" description="Tripartite ATP-independent periplasmic transporters DctQ component" evidence="10">
    <location>
        <begin position="22"/>
        <end position="146"/>
    </location>
</feature>
<keyword evidence="6 9" id="KW-1133">Transmembrane helix</keyword>
<organism evidence="11 12">
    <name type="scientific">Desmospora activa DSM 45169</name>
    <dbReference type="NCBI Taxonomy" id="1121389"/>
    <lineage>
        <taxon>Bacteria</taxon>
        <taxon>Bacillati</taxon>
        <taxon>Bacillota</taxon>
        <taxon>Bacilli</taxon>
        <taxon>Bacillales</taxon>
        <taxon>Thermoactinomycetaceae</taxon>
        <taxon>Desmospora</taxon>
    </lineage>
</organism>
<evidence type="ECO:0000256" key="2">
    <source>
        <dbReference type="ARBA" id="ARBA00022448"/>
    </source>
</evidence>
<dbReference type="InterPro" id="IPR007387">
    <property type="entry name" value="TRAP_DctQ"/>
</dbReference>
<comment type="caution">
    <text evidence="11">The sequence shown here is derived from an EMBL/GenBank/DDBJ whole genome shotgun (WGS) entry which is preliminary data.</text>
</comment>
<dbReference type="RefSeq" id="WP_107727921.1">
    <property type="nucleotide sequence ID" value="NZ_PZZP01000002.1"/>
</dbReference>
<keyword evidence="2" id="KW-0813">Transport</keyword>
<evidence type="ECO:0000313" key="12">
    <source>
        <dbReference type="Proteomes" id="UP000241639"/>
    </source>
</evidence>
<proteinExistence type="inferred from homology"/>
<keyword evidence="5 9" id="KW-0812">Transmembrane</keyword>
<dbReference type="AlphaFoldDB" id="A0A2T4Z3X8"/>
<dbReference type="Pfam" id="PF04290">
    <property type="entry name" value="DctQ"/>
    <property type="match status" value="1"/>
</dbReference>
<evidence type="ECO:0000259" key="10">
    <source>
        <dbReference type="Pfam" id="PF04290"/>
    </source>
</evidence>
<evidence type="ECO:0000256" key="6">
    <source>
        <dbReference type="ARBA" id="ARBA00022989"/>
    </source>
</evidence>
<name>A0A2T4Z3X8_9BACL</name>
<comment type="similarity">
    <text evidence="8">Belongs to the TRAP transporter small permease family.</text>
</comment>
<reference evidence="11 12" key="1">
    <citation type="submission" date="2018-04" db="EMBL/GenBank/DDBJ databases">
        <title>Genomic Encyclopedia of Archaeal and Bacterial Type Strains, Phase II (KMG-II): from individual species to whole genera.</title>
        <authorList>
            <person name="Goeker M."/>
        </authorList>
    </citation>
    <scope>NUCLEOTIDE SEQUENCE [LARGE SCALE GENOMIC DNA]</scope>
    <source>
        <strain evidence="11 12">DSM 45169</strain>
    </source>
</reference>
<gene>
    <name evidence="11" type="ORF">C8J48_2916</name>
</gene>
<keyword evidence="4" id="KW-0997">Cell inner membrane</keyword>
<dbReference type="InterPro" id="IPR055348">
    <property type="entry name" value="DctQ"/>
</dbReference>
<dbReference type="GO" id="GO:0005886">
    <property type="term" value="C:plasma membrane"/>
    <property type="evidence" value="ECO:0007669"/>
    <property type="project" value="UniProtKB-SubCell"/>
</dbReference>
<dbReference type="OrthoDB" id="2086825at2"/>
<dbReference type="EMBL" id="PZZP01000002">
    <property type="protein sequence ID" value="PTM56594.1"/>
    <property type="molecule type" value="Genomic_DNA"/>
</dbReference>
<feature type="transmembrane region" description="Helical" evidence="9">
    <location>
        <begin position="12"/>
        <end position="33"/>
    </location>
</feature>
<sequence>MKAVKVLDRTLETITAVLFIALIAVICIQILSRYFPYTAVWTEELSRYLFIYAVVFAAPLGIRKGEFIKVEVLFNRLPAKRRAVYEGVIYSVITLLCGVILVQSFSFYQLGIGFSSSTLHVEMSTFYASMVILFLFLVVYGGLYVVDLLKGGGE</sequence>
<keyword evidence="12" id="KW-1185">Reference proteome</keyword>
<feature type="transmembrane region" description="Helical" evidence="9">
    <location>
        <begin position="126"/>
        <end position="146"/>
    </location>
</feature>
<evidence type="ECO:0000313" key="11">
    <source>
        <dbReference type="EMBL" id="PTM56594.1"/>
    </source>
</evidence>
<accession>A0A2T4Z3X8</accession>
<evidence type="ECO:0000256" key="7">
    <source>
        <dbReference type="ARBA" id="ARBA00023136"/>
    </source>
</evidence>
<evidence type="ECO:0000256" key="8">
    <source>
        <dbReference type="ARBA" id="ARBA00038436"/>
    </source>
</evidence>
<protein>
    <submittedName>
        <fullName evidence="11">TRAP-type C4-dicarboxylate transport system permease small subunit</fullName>
    </submittedName>
</protein>
<feature type="transmembrane region" description="Helical" evidence="9">
    <location>
        <begin position="83"/>
        <end position="106"/>
    </location>
</feature>
<dbReference type="PANTHER" id="PTHR35011">
    <property type="entry name" value="2,3-DIKETO-L-GULONATE TRAP TRANSPORTER SMALL PERMEASE PROTEIN YIAM"/>
    <property type="match status" value="1"/>
</dbReference>
<dbReference type="Proteomes" id="UP000241639">
    <property type="component" value="Unassembled WGS sequence"/>
</dbReference>
<evidence type="ECO:0000256" key="9">
    <source>
        <dbReference type="SAM" id="Phobius"/>
    </source>
</evidence>
<dbReference type="GO" id="GO:0022857">
    <property type="term" value="F:transmembrane transporter activity"/>
    <property type="evidence" value="ECO:0007669"/>
    <property type="project" value="TreeGrafter"/>
</dbReference>
<evidence type="ECO:0000256" key="3">
    <source>
        <dbReference type="ARBA" id="ARBA00022475"/>
    </source>
</evidence>
<dbReference type="GO" id="GO:0015740">
    <property type="term" value="P:C4-dicarboxylate transport"/>
    <property type="evidence" value="ECO:0007669"/>
    <property type="project" value="TreeGrafter"/>
</dbReference>
<feature type="transmembrane region" description="Helical" evidence="9">
    <location>
        <begin position="45"/>
        <end position="62"/>
    </location>
</feature>
<evidence type="ECO:0000256" key="5">
    <source>
        <dbReference type="ARBA" id="ARBA00022692"/>
    </source>
</evidence>